<evidence type="ECO:0000313" key="1">
    <source>
        <dbReference type="EMBL" id="SCM51455.1"/>
    </source>
</evidence>
<dbReference type="SUPFAM" id="SSF103063">
    <property type="entry name" value="Hypothetical protein YoaG"/>
    <property type="match status" value="1"/>
</dbReference>
<protein>
    <recommendedName>
        <fullName evidence="3">DUF1869 domain-containing protein</fullName>
    </recommendedName>
</protein>
<dbReference type="RefSeq" id="WP_432612986.1">
    <property type="nucleotide sequence ID" value="NZ_FMIQ01000012.1"/>
</dbReference>
<evidence type="ECO:0000313" key="2">
    <source>
        <dbReference type="Proteomes" id="UP000094844"/>
    </source>
</evidence>
<evidence type="ECO:0008006" key="3">
    <source>
        <dbReference type="Google" id="ProtNLM"/>
    </source>
</evidence>
<dbReference type="Proteomes" id="UP000094844">
    <property type="component" value="Unassembled WGS sequence"/>
</dbReference>
<accession>A0A1C6YXL3</accession>
<dbReference type="EMBL" id="FMIQ01000012">
    <property type="protein sequence ID" value="SCM51455.1"/>
    <property type="molecule type" value="Genomic_DNA"/>
</dbReference>
<dbReference type="STRING" id="569.A6V27_14800"/>
<dbReference type="InterPro" id="IPR036489">
    <property type="entry name" value="YoaG_sf"/>
</dbReference>
<dbReference type="InterPro" id="IPR015051">
    <property type="entry name" value="YoaG"/>
</dbReference>
<reference evidence="1 2" key="1">
    <citation type="submission" date="2016-09" db="EMBL/GenBank/DDBJ databases">
        <authorList>
            <person name="Capua I."/>
            <person name="De Benedictis P."/>
            <person name="Joannis T."/>
            <person name="Lombin L.H."/>
            <person name="Cattoli G."/>
        </authorList>
    </citation>
    <scope>NUCLEOTIDE SEQUENCE [LARGE SCALE GENOMIC DNA]</scope>
    <source>
        <strain evidence="1 2">GB001</strain>
    </source>
</reference>
<name>A0A1C6YXL3_HAFAL</name>
<proteinExistence type="predicted"/>
<gene>
    <name evidence="1" type="ORF">BN1044_00917</name>
</gene>
<dbReference type="Gene3D" id="3.30.160.220">
    <property type="entry name" value="YoaG"/>
    <property type="match status" value="2"/>
</dbReference>
<dbReference type="Pfam" id="PF08956">
    <property type="entry name" value="DUF1869"/>
    <property type="match status" value="1"/>
</dbReference>
<sequence>MTGENTVENMIENKGYAIAISNDSNQSSAEKIYLKPMALYIPDVATGLVIELINNLDDTNNDGEGFTLTVTNKNNGVSVDSHFSTLEDLKNPTTSADAVKDLVNIVRGYDTDEETNVCGW</sequence>
<organism evidence="1 2">
    <name type="scientific">Hafnia alvei</name>
    <dbReference type="NCBI Taxonomy" id="569"/>
    <lineage>
        <taxon>Bacteria</taxon>
        <taxon>Pseudomonadati</taxon>
        <taxon>Pseudomonadota</taxon>
        <taxon>Gammaproteobacteria</taxon>
        <taxon>Enterobacterales</taxon>
        <taxon>Hafniaceae</taxon>
        <taxon>Hafnia</taxon>
    </lineage>
</organism>
<dbReference type="AlphaFoldDB" id="A0A1C6YXL3"/>